<keyword evidence="1 2" id="KW-0500">Molybdenum</keyword>
<accession>A0A4R1KC57</accession>
<proteinExistence type="predicted"/>
<evidence type="ECO:0000256" key="2">
    <source>
        <dbReference type="PROSITE-ProRule" id="PRU01213"/>
    </source>
</evidence>
<evidence type="ECO:0000313" key="4">
    <source>
        <dbReference type="EMBL" id="TCK62178.1"/>
    </source>
</evidence>
<dbReference type="OrthoDB" id="8719578at2"/>
<evidence type="ECO:0000313" key="5">
    <source>
        <dbReference type="Proteomes" id="UP000294614"/>
    </source>
</evidence>
<dbReference type="EMBL" id="SMGG01000003">
    <property type="protein sequence ID" value="TCK62178.1"/>
    <property type="molecule type" value="Genomic_DNA"/>
</dbReference>
<organism evidence="4 5">
    <name type="scientific">Seleniivibrio woodruffii</name>
    <dbReference type="NCBI Taxonomy" id="1078050"/>
    <lineage>
        <taxon>Bacteria</taxon>
        <taxon>Pseudomonadati</taxon>
        <taxon>Deferribacterota</taxon>
        <taxon>Deferribacteres</taxon>
        <taxon>Deferribacterales</taxon>
        <taxon>Geovibrionaceae</taxon>
        <taxon>Seleniivibrio</taxon>
    </lineage>
</organism>
<dbReference type="InterPro" id="IPR004606">
    <property type="entry name" value="Mop_domain"/>
</dbReference>
<dbReference type="RefSeq" id="WP_132872038.1">
    <property type="nucleotide sequence ID" value="NZ_SMGG01000003.1"/>
</dbReference>
<dbReference type="SUPFAM" id="SSF50331">
    <property type="entry name" value="MOP-like"/>
    <property type="match status" value="1"/>
</dbReference>
<dbReference type="Proteomes" id="UP000294614">
    <property type="component" value="Unassembled WGS sequence"/>
</dbReference>
<dbReference type="Pfam" id="PF03459">
    <property type="entry name" value="TOBE"/>
    <property type="match status" value="1"/>
</dbReference>
<evidence type="ECO:0000259" key="3">
    <source>
        <dbReference type="PROSITE" id="PS51866"/>
    </source>
</evidence>
<sequence length="133" mass="14493">MNVLEAKILHYRTSGQIIICELDTFGENATAVLLDSPSELKYIFEGNTVNMLFKETEVIIATGEIGQLSLNNRFPARITAMEKGEIFTSLALDFGTGIESVITTKSVERLGLAVGTEVTALIKANEIAIGRRD</sequence>
<dbReference type="InterPro" id="IPR005116">
    <property type="entry name" value="Transp-assoc_OB_typ1"/>
</dbReference>
<protein>
    <submittedName>
        <fullName evidence="4">Molybdate transport system regulatory protein</fullName>
    </submittedName>
</protein>
<dbReference type="GO" id="GO:0015689">
    <property type="term" value="P:molybdate ion transport"/>
    <property type="evidence" value="ECO:0007669"/>
    <property type="project" value="InterPro"/>
</dbReference>
<gene>
    <name evidence="4" type="ORF">C8D98_0692</name>
</gene>
<feature type="domain" description="Mop" evidence="3">
    <location>
        <begin position="67"/>
        <end position="131"/>
    </location>
</feature>
<dbReference type="PROSITE" id="PS51866">
    <property type="entry name" value="MOP"/>
    <property type="match status" value="1"/>
</dbReference>
<evidence type="ECO:0000256" key="1">
    <source>
        <dbReference type="ARBA" id="ARBA00022505"/>
    </source>
</evidence>
<keyword evidence="5" id="KW-1185">Reference proteome</keyword>
<name>A0A4R1KC57_9BACT</name>
<reference evidence="4 5" key="1">
    <citation type="submission" date="2019-03" db="EMBL/GenBank/DDBJ databases">
        <title>Genomic Encyclopedia of Type Strains, Phase IV (KMG-IV): sequencing the most valuable type-strain genomes for metagenomic binning, comparative biology and taxonomic classification.</title>
        <authorList>
            <person name="Goeker M."/>
        </authorList>
    </citation>
    <scope>NUCLEOTIDE SEQUENCE [LARGE SCALE GENOMIC DNA]</scope>
    <source>
        <strain evidence="4 5">DSM 24984</strain>
    </source>
</reference>
<dbReference type="AlphaFoldDB" id="A0A4R1KC57"/>
<comment type="caution">
    <text evidence="4">The sequence shown here is derived from an EMBL/GenBank/DDBJ whole genome shotgun (WGS) entry which is preliminary data.</text>
</comment>
<dbReference type="InterPro" id="IPR008995">
    <property type="entry name" value="Mo/tungstate-bd_C_term_dom"/>
</dbReference>
<dbReference type="Gene3D" id="2.40.50.100">
    <property type="match status" value="1"/>
</dbReference>